<accession>A0ABM1YM93</accession>
<reference evidence="2" key="2">
    <citation type="submission" date="2025-05" db="UniProtKB">
        <authorList>
            <consortium name="EnsemblMetazoa"/>
        </authorList>
    </citation>
    <scope>IDENTIFICATION</scope>
    <source>
        <strain evidence="2">Foshan</strain>
    </source>
</reference>
<dbReference type="GeneID" id="109406235"/>
<evidence type="ECO:0000313" key="2">
    <source>
        <dbReference type="EnsemblMetazoa" id="AALFPA23_010422.P14584"/>
    </source>
</evidence>
<evidence type="ECO:0000259" key="1">
    <source>
        <dbReference type="PROSITE" id="PS50097"/>
    </source>
</evidence>
<dbReference type="SUPFAM" id="SSF54695">
    <property type="entry name" value="POZ domain"/>
    <property type="match status" value="1"/>
</dbReference>
<protein>
    <recommendedName>
        <fullName evidence="1">BTB domain-containing protein</fullName>
    </recommendedName>
</protein>
<dbReference type="PANTHER" id="PTHR45774:SF9">
    <property type="entry name" value="LUTE, ISOFORM D"/>
    <property type="match status" value="1"/>
</dbReference>
<dbReference type="Pfam" id="PF00651">
    <property type="entry name" value="BTB"/>
    <property type="match status" value="1"/>
</dbReference>
<dbReference type="RefSeq" id="XP_062703429.1">
    <property type="nucleotide sequence ID" value="XM_062847445.1"/>
</dbReference>
<organism evidence="2 3">
    <name type="scientific">Aedes albopictus</name>
    <name type="common">Asian tiger mosquito</name>
    <name type="synonym">Stegomyia albopicta</name>
    <dbReference type="NCBI Taxonomy" id="7160"/>
    <lineage>
        <taxon>Eukaryota</taxon>
        <taxon>Metazoa</taxon>
        <taxon>Ecdysozoa</taxon>
        <taxon>Arthropoda</taxon>
        <taxon>Hexapoda</taxon>
        <taxon>Insecta</taxon>
        <taxon>Pterygota</taxon>
        <taxon>Neoptera</taxon>
        <taxon>Endopterygota</taxon>
        <taxon>Diptera</taxon>
        <taxon>Nematocera</taxon>
        <taxon>Culicoidea</taxon>
        <taxon>Culicidae</taxon>
        <taxon>Culicinae</taxon>
        <taxon>Aedini</taxon>
        <taxon>Aedes</taxon>
        <taxon>Stegomyia</taxon>
    </lineage>
</organism>
<dbReference type="Gene3D" id="3.30.710.10">
    <property type="entry name" value="Potassium Channel Kv1.1, Chain A"/>
    <property type="match status" value="1"/>
</dbReference>
<dbReference type="CDD" id="cd14733">
    <property type="entry name" value="BACK"/>
    <property type="match status" value="1"/>
</dbReference>
<keyword evidence="3" id="KW-1185">Reference proteome</keyword>
<proteinExistence type="predicted"/>
<name>A0ABM1YM93_AEDAL</name>
<dbReference type="PANTHER" id="PTHR45774">
    <property type="entry name" value="BTB/POZ DOMAIN-CONTAINING"/>
    <property type="match status" value="1"/>
</dbReference>
<sequence>MEILTQLVNNDYLADVVFKVGQFGTLMYAHKIVITLASKVFFAQFNGQFSDGQQDSHLKPIVINDIEPPTFQEVLSYVYCRKVNLTADNMLDVYYAAKKYMLVSLQALCEDAFRRKIDDDNVLQIFRYNSRQYHFDIVNELCFSLICDNPLKFFKQDGFVELDQGALKILVERKRMNCHESQLKEAIAKWEIDNEALDLSVEPRVRLCRKLYFFGRPRYGALIDTDITLQVQSRIALYGVGIFVGVKYDTFVPGSSATVEVEINDKLVATKSVELLENLETCEIMFEKVSVDESCTMRVIVEPSCNLRHVHMFYLSEFYLADTLGSSQLTIDAADEKIDNCISYLLCQAVDSDAGED</sequence>
<evidence type="ECO:0000313" key="3">
    <source>
        <dbReference type="Proteomes" id="UP000069940"/>
    </source>
</evidence>
<dbReference type="EnsemblMetazoa" id="AALFPA23_010422.R14584">
    <property type="protein sequence ID" value="AALFPA23_010422.P14584"/>
    <property type="gene ID" value="AALFPA23_010422"/>
</dbReference>
<dbReference type="SMART" id="SM00225">
    <property type="entry name" value="BTB"/>
    <property type="match status" value="1"/>
</dbReference>
<dbReference type="InterPro" id="IPR011333">
    <property type="entry name" value="SKP1/BTB/POZ_sf"/>
</dbReference>
<reference evidence="3" key="1">
    <citation type="journal article" date="2015" name="Proc. Natl. Acad. Sci. U.S.A.">
        <title>Genome sequence of the Asian Tiger mosquito, Aedes albopictus, reveals insights into its biology, genetics, and evolution.</title>
        <authorList>
            <person name="Chen X.G."/>
            <person name="Jiang X."/>
            <person name="Gu J."/>
            <person name="Xu M."/>
            <person name="Wu Y."/>
            <person name="Deng Y."/>
            <person name="Zhang C."/>
            <person name="Bonizzoni M."/>
            <person name="Dermauw W."/>
            <person name="Vontas J."/>
            <person name="Armbruster P."/>
            <person name="Huang X."/>
            <person name="Yang Y."/>
            <person name="Zhang H."/>
            <person name="He W."/>
            <person name="Peng H."/>
            <person name="Liu Y."/>
            <person name="Wu K."/>
            <person name="Chen J."/>
            <person name="Lirakis M."/>
            <person name="Topalis P."/>
            <person name="Van Leeuwen T."/>
            <person name="Hall A.B."/>
            <person name="Jiang X."/>
            <person name="Thorpe C."/>
            <person name="Mueller R.L."/>
            <person name="Sun C."/>
            <person name="Waterhouse R.M."/>
            <person name="Yan G."/>
            <person name="Tu Z.J."/>
            <person name="Fang X."/>
            <person name="James A.A."/>
        </authorList>
    </citation>
    <scope>NUCLEOTIDE SEQUENCE [LARGE SCALE GENOMIC DNA]</scope>
    <source>
        <strain evidence="3">Foshan</strain>
    </source>
</reference>
<dbReference type="PROSITE" id="PS50097">
    <property type="entry name" value="BTB"/>
    <property type="match status" value="1"/>
</dbReference>
<dbReference type="Proteomes" id="UP000069940">
    <property type="component" value="Unassembled WGS sequence"/>
</dbReference>
<dbReference type="InterPro" id="IPR000210">
    <property type="entry name" value="BTB/POZ_dom"/>
</dbReference>
<feature type="domain" description="BTB" evidence="1">
    <location>
        <begin position="14"/>
        <end position="87"/>
    </location>
</feature>